<keyword evidence="1" id="KW-0808">Transferase</keyword>
<dbReference type="PANTHER" id="PTHR10982">
    <property type="entry name" value="MALONYL COA-ACYL CARRIER PROTEIN TRANSACYLASE"/>
    <property type="match status" value="1"/>
</dbReference>
<protein>
    <submittedName>
        <fullName evidence="2">Uncharacterized protein</fullName>
    </submittedName>
</protein>
<dbReference type="InterPro" id="IPR001227">
    <property type="entry name" value="Ac_transferase_dom_sf"/>
</dbReference>
<dbReference type="InterPro" id="IPR050830">
    <property type="entry name" value="Fungal_FAS"/>
</dbReference>
<dbReference type="PANTHER" id="PTHR10982:SF21">
    <property type="entry name" value="FATTY ACID SYNTHASE SUBUNIT BETA"/>
    <property type="match status" value="1"/>
</dbReference>
<dbReference type="AlphaFoldDB" id="A0A9W7XH06"/>
<accession>A0A9W7XH06</accession>
<reference evidence="2" key="1">
    <citation type="submission" date="2022-07" db="EMBL/GenBank/DDBJ databases">
        <title>Phylogenomic reconstructions and comparative analyses of Kickxellomycotina fungi.</title>
        <authorList>
            <person name="Reynolds N.K."/>
            <person name="Stajich J.E."/>
            <person name="Barry K."/>
            <person name="Grigoriev I.V."/>
            <person name="Crous P."/>
            <person name="Smith M.E."/>
        </authorList>
    </citation>
    <scope>NUCLEOTIDE SEQUENCE</scope>
    <source>
        <strain evidence="2">NBRC 105413</strain>
    </source>
</reference>
<dbReference type="Gene3D" id="3.40.366.10">
    <property type="entry name" value="Malonyl-Coenzyme A Acyl Carrier Protein, domain 2"/>
    <property type="match status" value="1"/>
</dbReference>
<organism evidence="2 3">
    <name type="scientific">Coemansia asiatica</name>
    <dbReference type="NCBI Taxonomy" id="1052880"/>
    <lineage>
        <taxon>Eukaryota</taxon>
        <taxon>Fungi</taxon>
        <taxon>Fungi incertae sedis</taxon>
        <taxon>Zoopagomycota</taxon>
        <taxon>Kickxellomycotina</taxon>
        <taxon>Kickxellomycetes</taxon>
        <taxon>Kickxellales</taxon>
        <taxon>Kickxellaceae</taxon>
        <taxon>Coemansia</taxon>
    </lineage>
</organism>
<comment type="caution">
    <text evidence="2">The sequence shown here is derived from an EMBL/GenBank/DDBJ whole genome shotgun (WGS) entry which is preliminary data.</text>
</comment>
<evidence type="ECO:0000313" key="3">
    <source>
        <dbReference type="Proteomes" id="UP001145021"/>
    </source>
</evidence>
<keyword evidence="3" id="KW-1185">Reference proteome</keyword>
<dbReference type="GO" id="GO:0016740">
    <property type="term" value="F:transferase activity"/>
    <property type="evidence" value="ECO:0007669"/>
    <property type="project" value="UniProtKB-KW"/>
</dbReference>
<name>A0A9W7XH06_9FUNG</name>
<gene>
    <name evidence="2" type="ORF">LPJ64_004891</name>
</gene>
<dbReference type="Proteomes" id="UP001145021">
    <property type="component" value="Unassembled WGS sequence"/>
</dbReference>
<proteinExistence type="predicted"/>
<dbReference type="EMBL" id="JANBOH010000267">
    <property type="protein sequence ID" value="KAJ1643330.1"/>
    <property type="molecule type" value="Genomic_DNA"/>
</dbReference>
<sequence length="242" mass="26841">MPVLLKINLGNLSFLIARNLHAVVQDLADLFVYKVDQSRADDLVVFALFLQHCQAHGSAKAIQAVIEAFTKMFDIGNRSIYAAISHRDLDEEQSQLVLKSVFLLNSAYQAIVVPKPAAALFEASNRASLFAVFGGNPGTTSYLDKIKWMLDIYKPLIGEYAAQMSDFLQTKSHDKRIFRAYPKGLCIYKWINNDVALPDNKYLVSSPVSIPLVGLVQLIQLMVLYKTLGISPGELASKFSGK</sequence>
<evidence type="ECO:0000313" key="2">
    <source>
        <dbReference type="EMBL" id="KAJ1643330.1"/>
    </source>
</evidence>
<evidence type="ECO:0000256" key="1">
    <source>
        <dbReference type="ARBA" id="ARBA00022679"/>
    </source>
</evidence>